<gene>
    <name evidence="3" type="ORF">ACFQS1_22060</name>
</gene>
<evidence type="ECO:0000313" key="3">
    <source>
        <dbReference type="EMBL" id="MFC7276684.1"/>
    </source>
</evidence>
<dbReference type="EC" id="1.-.-.-" evidence="3"/>
<dbReference type="SMART" id="SM00903">
    <property type="entry name" value="Flavin_Reduct"/>
    <property type="match status" value="1"/>
</dbReference>
<dbReference type="InterPro" id="IPR012349">
    <property type="entry name" value="Split_barrel_FMN-bd"/>
</dbReference>
<accession>A0ABW2HU36</accession>
<evidence type="ECO:0000256" key="1">
    <source>
        <dbReference type="SAM" id="MobiDB-lite"/>
    </source>
</evidence>
<reference evidence="4" key="1">
    <citation type="journal article" date="2019" name="Int. J. Syst. Evol. Microbiol.">
        <title>The Global Catalogue of Microorganisms (GCM) 10K type strain sequencing project: providing services to taxonomists for standard genome sequencing and annotation.</title>
        <authorList>
            <consortium name="The Broad Institute Genomics Platform"/>
            <consortium name="The Broad Institute Genome Sequencing Center for Infectious Disease"/>
            <person name="Wu L."/>
            <person name="Ma J."/>
        </authorList>
    </citation>
    <scope>NUCLEOTIDE SEQUENCE [LARGE SCALE GENOMIC DNA]</scope>
    <source>
        <strain evidence="4">XZYJT-10</strain>
    </source>
</reference>
<dbReference type="SUPFAM" id="SSF50475">
    <property type="entry name" value="FMN-binding split barrel"/>
    <property type="match status" value="1"/>
</dbReference>
<organism evidence="3 4">
    <name type="scientific">Paractinoplanes rhizophilus</name>
    <dbReference type="NCBI Taxonomy" id="1416877"/>
    <lineage>
        <taxon>Bacteria</taxon>
        <taxon>Bacillati</taxon>
        <taxon>Actinomycetota</taxon>
        <taxon>Actinomycetes</taxon>
        <taxon>Micromonosporales</taxon>
        <taxon>Micromonosporaceae</taxon>
        <taxon>Paractinoplanes</taxon>
    </lineage>
</organism>
<proteinExistence type="predicted"/>
<evidence type="ECO:0000259" key="2">
    <source>
        <dbReference type="SMART" id="SM00903"/>
    </source>
</evidence>
<feature type="domain" description="Flavin reductase like" evidence="2">
    <location>
        <begin position="32"/>
        <end position="174"/>
    </location>
</feature>
<feature type="region of interest" description="Disordered" evidence="1">
    <location>
        <begin position="1"/>
        <end position="27"/>
    </location>
</feature>
<name>A0ABW2HU36_9ACTN</name>
<dbReference type="GO" id="GO:0016491">
    <property type="term" value="F:oxidoreductase activity"/>
    <property type="evidence" value="ECO:0007669"/>
    <property type="project" value="UniProtKB-KW"/>
</dbReference>
<dbReference type="InterPro" id="IPR002563">
    <property type="entry name" value="Flavin_Rdtase-like_dom"/>
</dbReference>
<protein>
    <submittedName>
        <fullName evidence="3">Flavin reductase family protein</fullName>
        <ecNumber evidence="3">1.-.-.-</ecNumber>
    </submittedName>
</protein>
<dbReference type="Pfam" id="PF01613">
    <property type="entry name" value="Flavin_Reduct"/>
    <property type="match status" value="1"/>
</dbReference>
<dbReference type="Gene3D" id="2.30.110.10">
    <property type="entry name" value="Electron Transport, Fmn-binding Protein, Chain A"/>
    <property type="match status" value="1"/>
</dbReference>
<dbReference type="RefSeq" id="WP_378971311.1">
    <property type="nucleotide sequence ID" value="NZ_JBHTBJ010000016.1"/>
</dbReference>
<keyword evidence="3" id="KW-0560">Oxidoreductase</keyword>
<evidence type="ECO:0000313" key="4">
    <source>
        <dbReference type="Proteomes" id="UP001596548"/>
    </source>
</evidence>
<dbReference type="EMBL" id="JBHTBJ010000016">
    <property type="protein sequence ID" value="MFC7276684.1"/>
    <property type="molecule type" value="Genomic_DNA"/>
</dbReference>
<comment type="caution">
    <text evidence="3">The sequence shown here is derived from an EMBL/GenBank/DDBJ whole genome shotgun (WGS) entry which is preliminary data.</text>
</comment>
<sequence>MTVTADAPGGRIHSSDPFATPEDERSPVRRLRGRLAAPVTLWTAPGPQGLTVSSMLVADGDPGRVLGLIDAESDLWDSIDESGYFAIMPLGPEDRQLADRFAGLMPAPGGLFAAGEWVSTPYGPVLAADGAWAGCRLASSRECGWALLVEGIIEAISFARDTAPLIHYRGRYIDR</sequence>
<keyword evidence="4" id="KW-1185">Reference proteome</keyword>
<dbReference type="Proteomes" id="UP001596548">
    <property type="component" value="Unassembled WGS sequence"/>
</dbReference>